<keyword evidence="5" id="KW-0812">Transmembrane</keyword>
<dbReference type="InterPro" id="IPR024654">
    <property type="entry name" value="Calcineurin-like_PHP_lpxH"/>
</dbReference>
<organism evidence="7 8">
    <name type="scientific">Desulfoscipio geothermicus DSM 3669</name>
    <dbReference type="NCBI Taxonomy" id="1121426"/>
    <lineage>
        <taxon>Bacteria</taxon>
        <taxon>Bacillati</taxon>
        <taxon>Bacillota</taxon>
        <taxon>Clostridia</taxon>
        <taxon>Eubacteriales</taxon>
        <taxon>Desulfallaceae</taxon>
        <taxon>Desulfoscipio</taxon>
    </lineage>
</organism>
<dbReference type="GO" id="GO:0046872">
    <property type="term" value="F:metal ion binding"/>
    <property type="evidence" value="ECO:0007669"/>
    <property type="project" value="UniProtKB-KW"/>
</dbReference>
<proteinExistence type="inferred from homology"/>
<dbReference type="PANTHER" id="PTHR31302">
    <property type="entry name" value="TRANSMEMBRANE PROTEIN WITH METALLOPHOSPHOESTERASE DOMAIN-RELATED"/>
    <property type="match status" value="1"/>
</dbReference>
<reference evidence="8" key="1">
    <citation type="submission" date="2016-10" db="EMBL/GenBank/DDBJ databases">
        <authorList>
            <person name="Varghese N."/>
            <person name="Submissions S."/>
        </authorList>
    </citation>
    <scope>NUCLEOTIDE SEQUENCE [LARGE SCALE GENOMIC DNA]</scope>
    <source>
        <strain evidence="8">DSM 3669</strain>
    </source>
</reference>
<comment type="similarity">
    <text evidence="1">Belongs to the metallophosphoesterase superfamily. YfcE family.</text>
</comment>
<dbReference type="SUPFAM" id="SSF56300">
    <property type="entry name" value="Metallo-dependent phosphatases"/>
    <property type="match status" value="1"/>
</dbReference>
<feature type="domain" description="Calcineurin-like phosphoesterase" evidence="6">
    <location>
        <begin position="227"/>
        <end position="424"/>
    </location>
</feature>
<dbReference type="PANTHER" id="PTHR31302:SF31">
    <property type="entry name" value="PHOSPHODIESTERASE YAEI"/>
    <property type="match status" value="1"/>
</dbReference>
<name>A0A1I6E756_9FIRM</name>
<dbReference type="EMBL" id="FOYM01000027">
    <property type="protein sequence ID" value="SFR13338.1"/>
    <property type="molecule type" value="Genomic_DNA"/>
</dbReference>
<evidence type="ECO:0000256" key="1">
    <source>
        <dbReference type="ARBA" id="ARBA00008950"/>
    </source>
</evidence>
<dbReference type="Gene3D" id="3.60.21.10">
    <property type="match status" value="1"/>
</dbReference>
<evidence type="ECO:0000256" key="4">
    <source>
        <dbReference type="SAM" id="MobiDB-lite"/>
    </source>
</evidence>
<dbReference type="InterPro" id="IPR051158">
    <property type="entry name" value="Metallophosphoesterase_sf"/>
</dbReference>
<dbReference type="GO" id="GO:0008758">
    <property type="term" value="F:UDP-2,3-diacylglucosamine hydrolase activity"/>
    <property type="evidence" value="ECO:0007669"/>
    <property type="project" value="TreeGrafter"/>
</dbReference>
<dbReference type="CDD" id="cd00838">
    <property type="entry name" value="MPP_superfamily"/>
    <property type="match status" value="1"/>
</dbReference>
<gene>
    <name evidence="7" type="ORF">SAMN05660706_12739</name>
</gene>
<dbReference type="RefSeq" id="WP_092485953.1">
    <property type="nucleotide sequence ID" value="NZ_FOYM01000027.1"/>
</dbReference>
<accession>A0A1I6E756</accession>
<feature type="transmembrane region" description="Helical" evidence="5">
    <location>
        <begin position="139"/>
        <end position="161"/>
    </location>
</feature>
<dbReference type="Pfam" id="PF12850">
    <property type="entry name" value="Metallophos_2"/>
    <property type="match status" value="1"/>
</dbReference>
<protein>
    <submittedName>
        <fullName evidence="7">3',5'-cyclic AMP phosphodiesterase CpdA</fullName>
    </submittedName>
</protein>
<keyword evidence="3" id="KW-0378">Hydrolase</keyword>
<evidence type="ECO:0000259" key="6">
    <source>
        <dbReference type="Pfam" id="PF12850"/>
    </source>
</evidence>
<dbReference type="AlphaFoldDB" id="A0A1I6E756"/>
<evidence type="ECO:0000256" key="2">
    <source>
        <dbReference type="ARBA" id="ARBA00022723"/>
    </source>
</evidence>
<feature type="compositionally biased region" description="Basic and acidic residues" evidence="4">
    <location>
        <begin position="452"/>
        <end position="462"/>
    </location>
</feature>
<dbReference type="GO" id="GO:0016020">
    <property type="term" value="C:membrane"/>
    <property type="evidence" value="ECO:0007669"/>
    <property type="project" value="GOC"/>
</dbReference>
<keyword evidence="8" id="KW-1185">Reference proteome</keyword>
<dbReference type="STRING" id="39060.SAMN05660706_12739"/>
<evidence type="ECO:0000313" key="8">
    <source>
        <dbReference type="Proteomes" id="UP000199584"/>
    </source>
</evidence>
<feature type="transmembrane region" description="Helical" evidence="5">
    <location>
        <begin position="12"/>
        <end position="30"/>
    </location>
</feature>
<keyword evidence="5" id="KW-1133">Transmembrane helix</keyword>
<feature type="region of interest" description="Disordered" evidence="4">
    <location>
        <begin position="451"/>
        <end position="480"/>
    </location>
</feature>
<dbReference type="GO" id="GO:0009245">
    <property type="term" value="P:lipid A biosynthetic process"/>
    <property type="evidence" value="ECO:0007669"/>
    <property type="project" value="TreeGrafter"/>
</dbReference>
<dbReference type="Proteomes" id="UP000199584">
    <property type="component" value="Unassembled WGS sequence"/>
</dbReference>
<sequence>MINYRKTEKYIGLVLALAGALLLISLFGHMRFNIEALQFRVAVQINEQGYTEVEVPPLGTIRAHTHKTPLLISLRLENIDLQLIQRLLAGAPEQKEVIRQGKKVLKQVLIVFTIKLLMLALLGGALGIFLSRRGSLKKYVYGSLLGVLLTGALLAATYFTYDVRAFRNPQYSGVLRVAPWMVSLAQETLGKIETLGEKLELVAANLNRLYERLDELQPLQETTTEFKILHISDLHNNPAGMDFAFRVAELFKVDMIIDTGDISDFGTPLETLLLDQLIQLQVPYLFIAGNHDSPAIIDKMNTIPGVTVVNGLVEKNELLFYGVPDPSSAGNSVIPPDLSTIPRIAEQVKEKLNRLPRVDMLLLHNNRMAQALAGRAPVILFGHNHQMKVTKKEGSIMVNAGTSGAAGLRGLQANKVPYSVVLLHLRPDKEGKQRLMAADLISVSNLEQGFTLERKRFDRPEEPAGPPGREQQPASETARR</sequence>
<evidence type="ECO:0000313" key="7">
    <source>
        <dbReference type="EMBL" id="SFR13338.1"/>
    </source>
</evidence>
<feature type="transmembrane region" description="Helical" evidence="5">
    <location>
        <begin position="108"/>
        <end position="130"/>
    </location>
</feature>
<dbReference type="InterPro" id="IPR029052">
    <property type="entry name" value="Metallo-depent_PP-like"/>
</dbReference>
<evidence type="ECO:0000256" key="5">
    <source>
        <dbReference type="SAM" id="Phobius"/>
    </source>
</evidence>
<evidence type="ECO:0000256" key="3">
    <source>
        <dbReference type="ARBA" id="ARBA00022801"/>
    </source>
</evidence>
<keyword evidence="2" id="KW-0479">Metal-binding</keyword>
<dbReference type="OrthoDB" id="5464520at2"/>
<keyword evidence="5" id="KW-0472">Membrane</keyword>